<dbReference type="PIRSF" id="PIRSF010340">
    <property type="entry name" value="Midasin"/>
    <property type="match status" value="1"/>
</dbReference>
<accession>A0AAW2UFR1</accession>
<comment type="caution">
    <text evidence="12">The sequence shown here is derived from an EMBL/GenBank/DDBJ whole genome shotgun (WGS) entry which is preliminary data.</text>
</comment>
<keyword evidence="8" id="KW-0539">Nucleus</keyword>
<dbReference type="Gene3D" id="3.40.50.300">
    <property type="entry name" value="P-loop containing nucleotide triphosphate hydrolases"/>
    <property type="match status" value="7"/>
</dbReference>
<dbReference type="Pfam" id="PF17865">
    <property type="entry name" value="AAA_lid_5"/>
    <property type="match status" value="1"/>
</dbReference>
<dbReference type="InterPro" id="IPR027417">
    <property type="entry name" value="P-loop_NTPase"/>
</dbReference>
<dbReference type="InterPro" id="IPR041190">
    <property type="entry name" value="Midasin_AAA_lid_5"/>
</dbReference>
<dbReference type="FunFam" id="3.40.50.300:FF:000582">
    <property type="entry name" value="Midasin"/>
    <property type="match status" value="1"/>
</dbReference>
<dbReference type="PANTHER" id="PTHR48103:SF2">
    <property type="entry name" value="MIDASIN"/>
    <property type="match status" value="1"/>
</dbReference>
<reference evidence="12" key="1">
    <citation type="submission" date="2020-06" db="EMBL/GenBank/DDBJ databases">
        <authorList>
            <person name="Li T."/>
            <person name="Hu X."/>
            <person name="Zhang T."/>
            <person name="Song X."/>
            <person name="Zhang H."/>
            <person name="Dai N."/>
            <person name="Sheng W."/>
            <person name="Hou X."/>
            <person name="Wei L."/>
        </authorList>
    </citation>
    <scope>NUCLEOTIDE SEQUENCE</scope>
    <source>
        <strain evidence="12">KEN1</strain>
        <tissue evidence="12">Leaf</tissue>
    </source>
</reference>
<comment type="similarity">
    <text evidence="3">Belongs to the midasin family.</text>
</comment>
<dbReference type="FunFam" id="3.40.50.300:FF:001861">
    <property type="entry name" value="Midasin"/>
    <property type="match status" value="1"/>
</dbReference>
<dbReference type="GO" id="GO:0000055">
    <property type="term" value="P:ribosomal large subunit export from nucleus"/>
    <property type="evidence" value="ECO:0007669"/>
    <property type="project" value="TreeGrafter"/>
</dbReference>
<name>A0AAW2UFR1_9LAMI</name>
<feature type="compositionally biased region" description="Basic and acidic residues" evidence="10">
    <location>
        <begin position="4277"/>
        <end position="4297"/>
    </location>
</feature>
<evidence type="ECO:0000256" key="5">
    <source>
        <dbReference type="ARBA" id="ARBA00022741"/>
    </source>
</evidence>
<dbReference type="GO" id="GO:0016887">
    <property type="term" value="F:ATP hydrolysis activity"/>
    <property type="evidence" value="ECO:0007669"/>
    <property type="project" value="InterPro"/>
</dbReference>
<feature type="compositionally biased region" description="Polar residues" evidence="10">
    <location>
        <begin position="4490"/>
        <end position="4506"/>
    </location>
</feature>
<organism evidence="12">
    <name type="scientific">Sesamum latifolium</name>
    <dbReference type="NCBI Taxonomy" id="2727402"/>
    <lineage>
        <taxon>Eukaryota</taxon>
        <taxon>Viridiplantae</taxon>
        <taxon>Streptophyta</taxon>
        <taxon>Embryophyta</taxon>
        <taxon>Tracheophyta</taxon>
        <taxon>Spermatophyta</taxon>
        <taxon>Magnoliopsida</taxon>
        <taxon>eudicotyledons</taxon>
        <taxon>Gunneridae</taxon>
        <taxon>Pentapetalae</taxon>
        <taxon>asterids</taxon>
        <taxon>lamiids</taxon>
        <taxon>Lamiales</taxon>
        <taxon>Pedaliaceae</taxon>
        <taxon>Sesamum</taxon>
    </lineage>
</organism>
<feature type="compositionally biased region" description="Acidic residues" evidence="10">
    <location>
        <begin position="4727"/>
        <end position="4737"/>
    </location>
</feature>
<sequence>WQEFCMDVPFEKGGWYLESPGEESAVMVGENVNLKSGHYLKHCRLSSLSTCPLMADDIVASNQTDMRIAGNRGVPFILTSAMTKSFEMVSLAVSQRWPVLLYGPAGCGKTALINNFAHSYGSRVLAIHMDEQIDGKTLLGSYVCTEQPGEFRWQPGSLTQAVLNGFWVVFEDIDKAPPDILSILLPLLEGAVTFSTGHGEAVRVNESFRLFSTVTSSNPDTSRFTEGRNSLGAVWRKIMIGPPSNQDLLNIVLEWYPELESLVQKLIENFERVNLLTRSQLGLTASSSYHDRFTLRDLLKLCKRVASLGFCFGGDGLPAYLCDSICKEAIDIFASFSTSAENRLAIMREVAKLWSVAAAETLYPVNKPIIQELKSEFQVGRASLQRAEMVLNRNRKPFVELRGSVHALERIACSVKFNEPVLLVGETGTGKTTLVQTLATRLGQRLTVLNLSQQSDVADLLGGFKPVDARFVCIPLYQEFENLFTNTFSSKDNEGFLTHLRKFLTDKNWKMLLSGFQKGIRKIVEIGKSSSGKKRKRPLSEDLLKAWENFSNKLERAHAQVSASDGMVFSFVEGAFITALRNGEWILLDEVNLAPPEILQRVIGVLEDEKGSLCLAERGDIDYVCRNPNFRLFACMNPATDAGKRDLPISLRGRFTEYFVDDVLDDEDLVLFINQFIDDDPSYMKLIHKIVQFYKAAKESEERLQDGANQKPHYSLRSLYRALEYLRKAKKHFGFEKSLYDGFCMFFLNLLDDASAKLMNSLISKQLLGGLIPAPLPFDSYLMVKSHSKADDMLESYVLTKSVKEHLKNLARAIFIGRYPVLLQGPTSSGKTSLVWFLASITGHEFVRINNHEHTDLQEYLGSYITDASGKLVFHEGALVKAVRKGHWIVLDELNLAPSDVLEALNRLLDDNRELFVPELQETIHAHPDFMLFATQNPPVVYGGRKMLSRAFRNRFVEIHVDEIPQEELSTILEKRCKVPGSYAKKMVDIMKELQLHRQSSKVFAGKHGFITPRDLFRWADRFRTFGNSYEDLAYDGFYLLAERLRDDAEKRVVKEVLEKQLRIKFSDKDLYKQDGKGGDSALEISNYSEHSENIGKITWTESLLRVYFLVERCYKMREPVLLVGETGGGKTTVCQLLSIMLGSKLHVLNCHQYTETSDFLGGFYPMRERSRISMDFQSLCDKLAHSKAFIHFGGDAEISMDINQASPTLNMLSLIIKSYREHSVSHPEVTENELGYIEKIYLDLCQLHRKWKTIFTWQDGPLVEAMKRGDLFLADEISLADDSVLERLNSVLEPERKLSLAEKGGSQLENVTAHPNFFLLATMNPGGDYGKKELSPALRNRFTEIWVPSVSDIEELKSIALERIFNPKLAHVVDAMLNFWEWFNLLQTGRILTVRDLLSWVSFINVVERSLPAESAFIHGAFLVLLDGLSLGTNIAKGEAAELRKKCLSFLLEKLKECKPNFDPLSLDGLESYGWADPGGLSVVSHADNMDCDSLFGIHPFYIEKGTECVGAEGFEFLAPTTRRNTLRVLRAMQLNKPVLLEGSPGVGKTSLIVALGRFSGHTVVRINLSEQTDIMDLLGSDLPIESDEGIQFAWSDGILLQALKKGSWVLLDELNLAPQSVLEGLNAILDHRAEVFIPELGRSFKCPTSFRVFACQNPSYQGGGRKGLPKSFLNRFTKVYVDELVDEDYLSICSSLFPSIERSLLLKLVAFNKRLHQETMLYNKFGQDGSPWEFNLRDVIRSCQIIEDASENSKSDCFLSPIYLQRMRTPADRVEVMKLYERIFGLKPYVNPHPRVKLTPDSVIVGDVSIARNLYQSSGLSSNNIMDLPGLRHCLEAVAQCVKHQWLCILVGPPSSGKTSMVRLLAELTGNVLNELNLSSATDISELLGCFEQHNASRHYHLAIAQVERYMNEYCSLQLESSPDAFIQRNDLTGRWLAFLSNTNSSATFMHNPRMRDSILQLVEIIEHLKDVDKQTLPLSWSQNDLDNTLNMIRKLERDCQKRRHSVKFEWVTGLLIKAIENGEWIVLENANLCNPTVLDRINSLVEQSGSITINECGIVEGKAVVLHPHPKFRMFLTVNPSHGEVSRAMRNRGVEIYLMQPYRLVDNICNEDLDEVELREVKRFIALSGIPVGKLVDMMAKAHLYAKHEGSHVDVSITFLELSRWVQLFQRLITNGNQPAWSIQISWEHTYLSSFGEEKGKHIVSQAVVSYLSMPELYKFNSSEDRLLCLPGGWPTPLKLMDYVSYSNQTSVRQNVMYLESLGSQIASGMLNGTLSRGANGKTPLVGGSRMIHLMDAVLLNRLMFPKGSNMLTNYGAQSELELALAQKKLSFAADWAIEQADESDYWLYVWWFEWFGSRLQPFFSFFNLFSDLLKKELQHSIWTRILRLRSELVSLRAIDKDSASLPLLSMEFVDLCPSVGVLNSCRILLKNSIKCVSLLRLSLQQWSKENSFNDRFKTQPFEPVLNSLRRVEEKVLDLLVESPSFDLLFKSYNDLLEHHMLFWNSIISSQIDCGLISWRSLMKDAVKMQEICPAEAEIEMKKLDGISSLCLNSSKSLLWAHGGHPILPSSADLYHKQCQLWDLCEMVWPRKNNLLKLDGNESDEVTVDGALFSHVELRLLAMQGICMSSYIIGRADDNDSEIIQQLEEMYQMLLGRLDFEKQKLVAKLGAYKHAPSPAPSSACCVFTPDVFSQKFGFDCWLKTEPIVDETSLCLDLELLQNLTKSAVVDIEEQHSALLKASGPLKSSMNFLLDYSSRPPTDCLPHQKILWTLDAWESVQGANDKISSFILELWFRWHATLWEACPMLAEMRPEDDGYGILLPHKLFWPLKLTLVDQILQNATSIRHYNLHSFQLRAASHNIWRSSANMINSHDMLLSVARSLFQQIIYAHKKSFEDSIYAKIRSAFHSIKEVRNRQENMKVLVSLLASSNHHVFTSLIDSYIGPLLSELYPVCPSDEIQMLGCALLRIGGLRYNLLICCDDLDPTLKYSIKYSQLTEKINSLEIEIQVRRECVYLAGSTHHREADSYRKKLLEKLNAERKRLQRKMVFRPNPGKFKELKHLCDEFLESVTAFVEWIKDVKSWRIEQVTDQVHNWQEITSRFIDRLSNEYSAYIDITEPVQVAIYEMKLGLSLVVSGVLNKRFACEEQDMESVLPELTTREIELPTSMEEIDMNMLRNIVGMTRDTVSTSDSVPVAAQASTLPLKVSVYHNLLVRIKDSVADARFLGGSSFKLLHEIFDDVASLWVKHRARPIEDCNAQQFKLRARAFKLESVIDIDVSNCANLLANDSFSEWQELLSEELDEKIRVNEEVEALEQDWNAQEADLVGIVNIHNQLFGSVDLFQRLGSVQVSDTDRLSSFLGSYMLGVKMTKDLKGSFSFKFDAKTAPEHLLRLCLEHDDKFILAHKSTCAYNFYKDSNPPMMAKLVEPVALLKQRILFLLKEWDEHPALQKIVEVIDMILALPLATPLAKALSALEFLLNRVWIVQETVAKFPLSDQLQPIFALVSSWHKMEFESWPALLDEVQSQFERNAGKLNVISRCFIYASYEFCIGDSYGFRCIPFSSEATADIDQYNILTIERHISNQLNWRSYGSPCQEESVKILYNTFGFYVQLLPRILEHIGANRRSIEKELNDLLKLCRWERIDNYLAIENLKRTRLKLRKIIKKYTDVLQQPLMDFLGQESSRSGMNSLSTQGQRFIVDSYEASRTLLDTVYNQTQSKAKDSSIWFADWWKSLESVRENTGMKDGIPSQPSRFLYWEERKQLWHTIENLCISLIHCGELWEDKNKKLRKRRAFSDLLKLLDGCGLSKHRTSLEGQWDKAQSWLLNPSYEAQHLLLVPSKYSSGDVDCSHLQSSSNEITWKTANKYYFKSIASIKVLEKICLNFHKDVSLIQVKRSGSYVDHLIEIQQEQRAVAYNLAKKLKRLRQCIWPLSNLFSSSNQLDRGTERTFIKNQHVTFQCMWQQKQLFDGFCTLLYEEHLLLQTVENNHLNTCSSVKDGVEKIHLFIQKVLPDFQKSKNLLDHHLLGSCEDITMPSVVEKMSKELLETSYLSMEDLCAKAHIAEELYSSLNARKSTNNANVNVEENISKLESDFDDAIKGTYKHIIDTFQSIGSPNHDSALTEDSLKNIKEWKILFEKDLQHLQLDLIYEDVIRTIQCAEELLNYCGDENPFASTVSVQLRQLYGLLEMVLAFGDNILYDFLDIHSMVSKVTYALANIFGSLFANGFGTTEDQEDDSVKEVTQDANGTGMGEGAGLNDVSDQITDEDQLLGSSQKENEERDAKSDMLSKDDKGIEMEQDFGGETCSVSEDSEEDENEDNQDEQLESAMGEVGANSDIVDEKLGDMDDDENENRSTNEKYEHGPSVKDKASQDEELRAKEDSAAAEEDAGDLDAKEFSDHNDNDKNEEGHDGGEDMNIDKDDAFVDPSGINAEDQSQRPEQDAQMDELETTEPMEDDELEDLNDSDVKNDEEKATEFLEEADSDHSAENAETTNAEGSCLENNTETDIRMPGQDPVQSTANNNNGESAGQPVKDFSDTADLGDSAPDESYANFGEFKNDLAPTSGQPNASELEVRVADTVNGKTLSNEQSKASLPPSESLIQKVEPNPCRSVGDALDGWKERVKVSVDLQDKIDNSNDLMDENADEYGYTAEVTEGAAQALGPATADQINEDITQNDADRDVRNADAKDPSPEIEIEKKTPETGRIRNSAVNPVNDVKQRQGISDLEEQPGESMEVDGDHNQDRTSLSESLVSVKSYYMTAEINQLSKFSMSDDELGKANGFEPSGDVRDDAATLWRRYELLTTRLSQELAEQLRLIMEPTLANKLQGDYKTGKRINMKKVIPYVASHYRKDKIWLRRTRPNKRDYQVVIAVDDSRSMSEGRCGNFAMEALVTVCRAMSQLEVGNLAVASFGQQGNIKLLHDFDQPFTPEAGIKMISSLTFKQENTIADEPMADLLKYLNSMLDAAVMQARLPSGFNPLQQLVLIIADGRFNEKEKLKRYVRDILSKKRMVAFLLLDSPSESIMEFMEATVQGKDIKFSKYLDSFPFPYYVVLKNIEALPRTLADLLRQWFELMQYSRE</sequence>
<feature type="compositionally biased region" description="Acidic residues" evidence="10">
    <location>
        <begin position="4311"/>
        <end position="4326"/>
    </location>
</feature>
<feature type="compositionally biased region" description="Basic and acidic residues" evidence="10">
    <location>
        <begin position="4393"/>
        <end position="4424"/>
    </location>
</feature>
<evidence type="ECO:0000256" key="9">
    <source>
        <dbReference type="ARBA" id="ARBA00077000"/>
    </source>
</evidence>
<dbReference type="SMART" id="SM00382">
    <property type="entry name" value="AAA"/>
    <property type="match status" value="5"/>
</dbReference>
<keyword evidence="5" id="KW-0547">Nucleotide-binding</keyword>
<evidence type="ECO:0000256" key="8">
    <source>
        <dbReference type="ARBA" id="ARBA00023242"/>
    </source>
</evidence>
<dbReference type="InterPro" id="IPR048617">
    <property type="entry name" value="MDN1_AAA_lid_4"/>
</dbReference>
<dbReference type="GO" id="GO:0000027">
    <property type="term" value="P:ribosomal large subunit assembly"/>
    <property type="evidence" value="ECO:0007669"/>
    <property type="project" value="InterPro"/>
</dbReference>
<evidence type="ECO:0000256" key="7">
    <source>
        <dbReference type="ARBA" id="ARBA00023186"/>
    </source>
</evidence>
<dbReference type="InterPro" id="IPR040848">
    <property type="entry name" value="AAA_lid_7"/>
</dbReference>
<dbReference type="SUPFAM" id="SSF53300">
    <property type="entry name" value="vWA-like"/>
    <property type="match status" value="1"/>
</dbReference>
<evidence type="ECO:0000256" key="6">
    <source>
        <dbReference type="ARBA" id="ARBA00022840"/>
    </source>
</evidence>
<dbReference type="FunFam" id="3.40.50.300:FF:001368">
    <property type="entry name" value="Midasin"/>
    <property type="match status" value="1"/>
</dbReference>
<dbReference type="GO" id="GO:0005524">
    <property type="term" value="F:ATP binding"/>
    <property type="evidence" value="ECO:0007669"/>
    <property type="project" value="UniProtKB-KW"/>
</dbReference>
<dbReference type="GO" id="GO:0005654">
    <property type="term" value="C:nucleoplasm"/>
    <property type="evidence" value="ECO:0007669"/>
    <property type="project" value="UniProtKB-SubCell"/>
</dbReference>
<dbReference type="Pfam" id="PF07728">
    <property type="entry name" value="AAA_5"/>
    <property type="match status" value="7"/>
</dbReference>
<dbReference type="InterPro" id="IPR003593">
    <property type="entry name" value="AAA+_ATPase"/>
</dbReference>
<feature type="region of interest" description="Disordered" evidence="10">
    <location>
        <begin position="4232"/>
        <end position="4615"/>
    </location>
</feature>
<dbReference type="PROSITE" id="PS00675">
    <property type="entry name" value="SIGMA54_INTERACT_1"/>
    <property type="match status" value="1"/>
</dbReference>
<dbReference type="PROSITE" id="PS50234">
    <property type="entry name" value="VWFA"/>
    <property type="match status" value="1"/>
</dbReference>
<proteinExistence type="inferred from homology"/>
<dbReference type="InterPro" id="IPR025662">
    <property type="entry name" value="Sigma_54_int_dom_ATP-bd_1"/>
</dbReference>
<dbReference type="InterPro" id="IPR036465">
    <property type="entry name" value="vWFA_dom_sf"/>
</dbReference>
<feature type="non-terminal residue" evidence="12">
    <location>
        <position position="1"/>
    </location>
</feature>
<feature type="compositionally biased region" description="Polar residues" evidence="10">
    <location>
        <begin position="4516"/>
        <end position="4528"/>
    </location>
</feature>
<dbReference type="InterPro" id="IPR002035">
    <property type="entry name" value="VWF_A"/>
</dbReference>
<feature type="compositionally biased region" description="Basic and acidic residues" evidence="10">
    <location>
        <begin position="4353"/>
        <end position="4383"/>
    </location>
</feature>
<evidence type="ECO:0000256" key="10">
    <source>
        <dbReference type="SAM" id="MobiDB-lite"/>
    </source>
</evidence>
<dbReference type="SUPFAM" id="SSF52540">
    <property type="entry name" value="P-loop containing nucleoside triphosphate hydrolases"/>
    <property type="match status" value="6"/>
</dbReference>
<dbReference type="InterPro" id="IPR012099">
    <property type="entry name" value="Midasin"/>
</dbReference>
<evidence type="ECO:0000256" key="3">
    <source>
        <dbReference type="ARBA" id="ARBA00007188"/>
    </source>
</evidence>
<keyword evidence="6" id="KW-0067">ATP-binding</keyword>
<evidence type="ECO:0000259" key="11">
    <source>
        <dbReference type="PROSITE" id="PS50234"/>
    </source>
</evidence>
<dbReference type="FunFam" id="3.40.50.300:FF:001384">
    <property type="entry name" value="Midasin"/>
    <property type="match status" value="1"/>
</dbReference>
<dbReference type="PANTHER" id="PTHR48103">
    <property type="entry name" value="MIDASIN-RELATED"/>
    <property type="match status" value="1"/>
</dbReference>
<gene>
    <name evidence="12" type="ORF">Slati_3338400</name>
</gene>
<dbReference type="EMBL" id="JACGWN010000012">
    <property type="protein sequence ID" value="KAL0415065.1"/>
    <property type="molecule type" value="Genomic_DNA"/>
</dbReference>
<comment type="subcellular location">
    <subcellularLocation>
        <location evidence="1">Nucleus</location>
        <location evidence="1">Nucleolus</location>
    </subcellularLocation>
    <subcellularLocation>
        <location evidence="2">Nucleus</location>
        <location evidence="2">Nucleoplasm</location>
    </subcellularLocation>
</comment>
<feature type="region of interest" description="Disordered" evidence="10">
    <location>
        <begin position="4727"/>
        <end position="4746"/>
    </location>
</feature>
<evidence type="ECO:0000313" key="12">
    <source>
        <dbReference type="EMBL" id="KAL0415065.1"/>
    </source>
</evidence>
<evidence type="ECO:0000256" key="1">
    <source>
        <dbReference type="ARBA" id="ARBA00004604"/>
    </source>
</evidence>
<dbReference type="CDD" id="cd00009">
    <property type="entry name" value="AAA"/>
    <property type="match status" value="1"/>
</dbReference>
<dbReference type="Pfam" id="PF21108">
    <property type="entry name" value="MDN1_4th"/>
    <property type="match status" value="1"/>
</dbReference>
<feature type="compositionally biased region" description="Basic and acidic residues" evidence="10">
    <location>
        <begin position="4466"/>
        <end position="4477"/>
    </location>
</feature>
<feature type="compositionally biased region" description="Acidic residues" evidence="10">
    <location>
        <begin position="4444"/>
        <end position="4465"/>
    </location>
</feature>
<feature type="compositionally biased region" description="Basic and acidic residues" evidence="10">
    <location>
        <begin position="4678"/>
        <end position="4706"/>
    </location>
</feature>
<reference evidence="12" key="2">
    <citation type="journal article" date="2024" name="Plant">
        <title>Genomic evolution and insights into agronomic trait innovations of Sesamum species.</title>
        <authorList>
            <person name="Miao H."/>
            <person name="Wang L."/>
            <person name="Qu L."/>
            <person name="Liu H."/>
            <person name="Sun Y."/>
            <person name="Le M."/>
            <person name="Wang Q."/>
            <person name="Wei S."/>
            <person name="Zheng Y."/>
            <person name="Lin W."/>
            <person name="Duan Y."/>
            <person name="Cao H."/>
            <person name="Xiong S."/>
            <person name="Wang X."/>
            <person name="Wei L."/>
            <person name="Li C."/>
            <person name="Ma Q."/>
            <person name="Ju M."/>
            <person name="Zhao R."/>
            <person name="Li G."/>
            <person name="Mu C."/>
            <person name="Tian Q."/>
            <person name="Mei H."/>
            <person name="Zhang T."/>
            <person name="Gao T."/>
            <person name="Zhang H."/>
        </authorList>
    </citation>
    <scope>NUCLEOTIDE SEQUENCE</scope>
    <source>
        <strain evidence="12">KEN1</strain>
    </source>
</reference>
<dbReference type="GO" id="GO:0030687">
    <property type="term" value="C:preribosome, large subunit precursor"/>
    <property type="evidence" value="ECO:0007669"/>
    <property type="project" value="TreeGrafter"/>
</dbReference>
<feature type="domain" description="VWFA" evidence="11">
    <location>
        <begin position="4868"/>
        <end position="5068"/>
    </location>
</feature>
<evidence type="ECO:0000256" key="4">
    <source>
        <dbReference type="ARBA" id="ARBA00017143"/>
    </source>
</evidence>
<feature type="compositionally biased region" description="Polar residues" evidence="10">
    <location>
        <begin position="4582"/>
        <end position="4593"/>
    </location>
</feature>
<dbReference type="Pfam" id="PF17867">
    <property type="entry name" value="AAA_lid_7"/>
    <property type="match status" value="3"/>
</dbReference>
<dbReference type="InterPro" id="IPR011704">
    <property type="entry name" value="ATPase_dyneun-rel_AAA"/>
</dbReference>
<feature type="region of interest" description="Disordered" evidence="10">
    <location>
        <begin position="4672"/>
        <end position="4722"/>
    </location>
</feature>
<dbReference type="GO" id="GO:0005730">
    <property type="term" value="C:nucleolus"/>
    <property type="evidence" value="ECO:0007669"/>
    <property type="project" value="UniProtKB-SubCell"/>
</dbReference>
<protein>
    <recommendedName>
        <fullName evidence="4">Midasin</fullName>
    </recommendedName>
    <alternativeName>
        <fullName evidence="9">MIDAS-containing protein</fullName>
    </alternativeName>
</protein>
<dbReference type="FunFam" id="3.40.50.410:FF:000114">
    <property type="entry name" value="Midasin"/>
    <property type="match status" value="1"/>
</dbReference>
<dbReference type="FunFam" id="3.40.50.300:FF:000142">
    <property type="entry name" value="Midasin"/>
    <property type="match status" value="1"/>
</dbReference>
<evidence type="ECO:0000256" key="2">
    <source>
        <dbReference type="ARBA" id="ARBA00004642"/>
    </source>
</evidence>
<keyword evidence="7" id="KW-0143">Chaperone</keyword>